<evidence type="ECO:0000313" key="7">
    <source>
        <dbReference type="EMBL" id="PWJ34195.1"/>
    </source>
</evidence>
<comment type="catalytic activity">
    <reaction evidence="1">
        <text>[protein]-peptidylproline (omega=180) = [protein]-peptidylproline (omega=0)</text>
        <dbReference type="Rhea" id="RHEA:16237"/>
        <dbReference type="Rhea" id="RHEA-COMP:10747"/>
        <dbReference type="Rhea" id="RHEA-COMP:10748"/>
        <dbReference type="ChEBI" id="CHEBI:83833"/>
        <dbReference type="ChEBI" id="CHEBI:83834"/>
        <dbReference type="EC" id="5.2.1.8"/>
    </reaction>
</comment>
<accession>A0A315YWD7</accession>
<keyword evidence="4" id="KW-0697">Rotamase</keyword>
<dbReference type="Proteomes" id="UP000245535">
    <property type="component" value="Unassembled WGS sequence"/>
</dbReference>
<dbReference type="Pfam" id="PF13145">
    <property type="entry name" value="Rotamase_2"/>
    <property type="match status" value="1"/>
</dbReference>
<dbReference type="GO" id="GO:0003755">
    <property type="term" value="F:peptidyl-prolyl cis-trans isomerase activity"/>
    <property type="evidence" value="ECO:0007669"/>
    <property type="project" value="UniProtKB-KW"/>
</dbReference>
<evidence type="ECO:0000256" key="4">
    <source>
        <dbReference type="ARBA" id="ARBA00023110"/>
    </source>
</evidence>
<dbReference type="Gene3D" id="1.10.4030.10">
    <property type="entry name" value="Porin chaperone SurA, peptide-binding domain"/>
    <property type="match status" value="1"/>
</dbReference>
<evidence type="ECO:0000313" key="8">
    <source>
        <dbReference type="Proteomes" id="UP000245535"/>
    </source>
</evidence>
<dbReference type="InterPro" id="IPR050245">
    <property type="entry name" value="PrsA_foldase"/>
</dbReference>
<organism evidence="7 8">
    <name type="scientific">Sediminitomix flava</name>
    <dbReference type="NCBI Taxonomy" id="379075"/>
    <lineage>
        <taxon>Bacteria</taxon>
        <taxon>Pseudomonadati</taxon>
        <taxon>Bacteroidota</taxon>
        <taxon>Cytophagia</taxon>
        <taxon>Cytophagales</taxon>
        <taxon>Flammeovirgaceae</taxon>
        <taxon>Sediminitomix</taxon>
    </lineage>
</organism>
<keyword evidence="3" id="KW-0732">Signal</keyword>
<dbReference type="Gene3D" id="3.10.50.40">
    <property type="match status" value="1"/>
</dbReference>
<dbReference type="PANTHER" id="PTHR47245:SF1">
    <property type="entry name" value="FOLDASE PROTEIN PRSA"/>
    <property type="match status" value="1"/>
</dbReference>
<dbReference type="AlphaFoldDB" id="A0A315YWD7"/>
<comment type="caution">
    <text evidence="7">The sequence shown here is derived from an EMBL/GenBank/DDBJ whole genome shotgun (WGS) entry which is preliminary data.</text>
</comment>
<evidence type="ECO:0000259" key="6">
    <source>
        <dbReference type="Pfam" id="PF13145"/>
    </source>
</evidence>
<feature type="domain" description="PpiC" evidence="6">
    <location>
        <begin position="114"/>
        <end position="242"/>
    </location>
</feature>
<evidence type="ECO:0000256" key="5">
    <source>
        <dbReference type="ARBA" id="ARBA00023235"/>
    </source>
</evidence>
<dbReference type="EC" id="5.2.1.8" evidence="2"/>
<gene>
    <name evidence="7" type="ORF">BC781_111105</name>
</gene>
<protein>
    <recommendedName>
        <fullName evidence="2">peptidylprolyl isomerase</fullName>
        <ecNumber evidence="2">5.2.1.8</ecNumber>
    </recommendedName>
</protein>
<evidence type="ECO:0000256" key="3">
    <source>
        <dbReference type="ARBA" id="ARBA00022729"/>
    </source>
</evidence>
<dbReference type="InterPro" id="IPR046357">
    <property type="entry name" value="PPIase_dom_sf"/>
</dbReference>
<dbReference type="RefSeq" id="WP_109623048.1">
    <property type="nucleotide sequence ID" value="NZ_QGDO01000011.1"/>
</dbReference>
<keyword evidence="8" id="KW-1185">Reference proteome</keyword>
<dbReference type="EMBL" id="QGDO01000011">
    <property type="protein sequence ID" value="PWJ34195.1"/>
    <property type="molecule type" value="Genomic_DNA"/>
</dbReference>
<reference evidence="7 8" key="1">
    <citation type="submission" date="2018-03" db="EMBL/GenBank/DDBJ databases">
        <title>Genomic Encyclopedia of Archaeal and Bacterial Type Strains, Phase II (KMG-II): from individual species to whole genera.</title>
        <authorList>
            <person name="Goeker M."/>
        </authorList>
    </citation>
    <scope>NUCLEOTIDE SEQUENCE [LARGE SCALE GENOMIC DNA]</scope>
    <source>
        <strain evidence="7 8">DSM 28229</strain>
    </source>
</reference>
<sequence>MQKFWKEPLLHFALIGGLIFLVYQSIGLETDQAEDEIHVDSSDLKEMIAKWEMQWKRKPTSSEFQKLIDQFLQQEVFYREALKINLDHNDEIIRRRLAQKMQFLSNDFARMTEPTESELESYFKTHLEEYRLPAKYSLYQLTFTGDHRENPIKDAKELLSDLENLPFDEVEGKGDQLSFPFYYEKVSTYHLGRQLGEQFVRSIESVETEKWIGPVTSGLGMHLVFIKEKVEAPIPSLNQVKDDVLRDWRYEREKESAEEIYHLLKEQYKITVDELPEENFLSEDYSLKSVR</sequence>
<dbReference type="InterPro" id="IPR000297">
    <property type="entry name" value="PPIase_PpiC"/>
</dbReference>
<keyword evidence="5 7" id="KW-0413">Isomerase</keyword>
<dbReference type="PANTHER" id="PTHR47245">
    <property type="entry name" value="PEPTIDYLPROLYL ISOMERASE"/>
    <property type="match status" value="1"/>
</dbReference>
<dbReference type="OrthoDB" id="196786at2"/>
<name>A0A315YWD7_SEDFL</name>
<evidence type="ECO:0000256" key="1">
    <source>
        <dbReference type="ARBA" id="ARBA00000971"/>
    </source>
</evidence>
<proteinExistence type="predicted"/>
<evidence type="ECO:0000256" key="2">
    <source>
        <dbReference type="ARBA" id="ARBA00013194"/>
    </source>
</evidence>